<evidence type="ECO:0000313" key="3">
    <source>
        <dbReference type="EMBL" id="CAB4168814.1"/>
    </source>
</evidence>
<gene>
    <name evidence="4" type="ORF">UFOVP1061_1</name>
    <name evidence="5" type="ORF">UFOVP1402_13</name>
    <name evidence="6" type="ORF">UFOVP1509_12</name>
    <name evidence="2" type="ORF">UFOVP794_19</name>
    <name evidence="3" type="ORF">UFOVP886_14</name>
</gene>
<protein>
    <recommendedName>
        <fullName evidence="7">Holin</fullName>
    </recommendedName>
</protein>
<keyword evidence="1" id="KW-0812">Transmembrane</keyword>
<dbReference type="EMBL" id="LR797350">
    <property type="protein sequence ID" value="CAB4204569.1"/>
    <property type="molecule type" value="Genomic_DNA"/>
</dbReference>
<proteinExistence type="predicted"/>
<evidence type="ECO:0000313" key="6">
    <source>
        <dbReference type="EMBL" id="CAB5225831.1"/>
    </source>
</evidence>
<organism evidence="5">
    <name type="scientific">uncultured Caudovirales phage</name>
    <dbReference type="NCBI Taxonomy" id="2100421"/>
    <lineage>
        <taxon>Viruses</taxon>
        <taxon>Duplodnaviria</taxon>
        <taxon>Heunggongvirae</taxon>
        <taxon>Uroviricota</taxon>
        <taxon>Caudoviricetes</taxon>
        <taxon>Peduoviridae</taxon>
        <taxon>Maltschvirus</taxon>
        <taxon>Maltschvirus maltsch</taxon>
    </lineage>
</organism>
<accession>A0A6J5S7K8</accession>
<dbReference type="EMBL" id="LR797010">
    <property type="protein sequence ID" value="CAB4180909.1"/>
    <property type="molecule type" value="Genomic_DNA"/>
</dbReference>
<evidence type="ECO:0000313" key="2">
    <source>
        <dbReference type="EMBL" id="CAB4162084.1"/>
    </source>
</evidence>
<evidence type="ECO:0000313" key="4">
    <source>
        <dbReference type="EMBL" id="CAB4180909.1"/>
    </source>
</evidence>
<dbReference type="EMBL" id="LR798358">
    <property type="protein sequence ID" value="CAB5225831.1"/>
    <property type="molecule type" value="Genomic_DNA"/>
</dbReference>
<name>A0A6J5S7K8_9CAUD</name>
<reference evidence="5" key="1">
    <citation type="submission" date="2020-05" db="EMBL/GenBank/DDBJ databases">
        <authorList>
            <person name="Chiriac C."/>
            <person name="Salcher M."/>
            <person name="Ghai R."/>
            <person name="Kavagutti S V."/>
        </authorList>
    </citation>
    <scope>NUCLEOTIDE SEQUENCE</scope>
</reference>
<evidence type="ECO:0008006" key="7">
    <source>
        <dbReference type="Google" id="ProtNLM"/>
    </source>
</evidence>
<keyword evidence="1" id="KW-0472">Membrane</keyword>
<evidence type="ECO:0000256" key="1">
    <source>
        <dbReference type="SAM" id="Phobius"/>
    </source>
</evidence>
<dbReference type="EMBL" id="LR796722">
    <property type="protein sequence ID" value="CAB4162084.1"/>
    <property type="molecule type" value="Genomic_DNA"/>
</dbReference>
<keyword evidence="1" id="KW-1133">Transmembrane helix</keyword>
<dbReference type="EMBL" id="LR796836">
    <property type="protein sequence ID" value="CAB4168814.1"/>
    <property type="molecule type" value="Genomic_DNA"/>
</dbReference>
<evidence type="ECO:0000313" key="5">
    <source>
        <dbReference type="EMBL" id="CAB4204569.1"/>
    </source>
</evidence>
<sequence>MKQIQAIAASWLRSFLAASLAVYMAGVTDPKTIGMAGLAAVLPVILRFLNPSDASFGISKGK</sequence>
<feature type="transmembrane region" description="Helical" evidence="1">
    <location>
        <begin position="33"/>
        <end position="50"/>
    </location>
</feature>